<sequence length="123" mass="14552">MLHEKIASFFQVLPQEVGNNRGWKYYIQEENGAYSITEEILSKGTIIELFFNEDDEIRLVLYKDGQQVTTIQRIAVQKVDIIKEEETLQFVLDRMPSRMIRLQLKPFLAIEMGLYWEVCEDCE</sequence>
<accession>A0ABU8FPF5</accession>
<dbReference type="Proteomes" id="UP001367922">
    <property type="component" value="Unassembled WGS sequence"/>
</dbReference>
<comment type="caution">
    <text evidence="1">The sequence shown here is derived from an EMBL/GenBank/DDBJ whole genome shotgun (WGS) entry which is preliminary data.</text>
</comment>
<evidence type="ECO:0000313" key="2">
    <source>
        <dbReference type="Proteomes" id="UP001367922"/>
    </source>
</evidence>
<name>A0ABU8FPF5_9BACI</name>
<proteinExistence type="predicted"/>
<dbReference type="Pfam" id="PF13141">
    <property type="entry name" value="DUF3979"/>
    <property type="match status" value="1"/>
</dbReference>
<dbReference type="InterPro" id="IPR025045">
    <property type="entry name" value="DUF3979"/>
</dbReference>
<organism evidence="1 2">
    <name type="scientific">Bacillus yunxiaonensis</name>
    <dbReference type="NCBI Taxonomy" id="3127665"/>
    <lineage>
        <taxon>Bacteria</taxon>
        <taxon>Bacillati</taxon>
        <taxon>Bacillota</taxon>
        <taxon>Bacilli</taxon>
        <taxon>Bacillales</taxon>
        <taxon>Bacillaceae</taxon>
        <taxon>Bacillus</taxon>
    </lineage>
</organism>
<reference evidence="1 2" key="1">
    <citation type="submission" date="2024-01" db="EMBL/GenBank/DDBJ databases">
        <title>Seven novel Bacillus-like species.</title>
        <authorList>
            <person name="Liu G."/>
        </authorList>
    </citation>
    <scope>NUCLEOTIDE SEQUENCE [LARGE SCALE GENOMIC DNA]</scope>
    <source>
        <strain evidence="1 2">FJAT-53711</strain>
    </source>
</reference>
<dbReference type="RefSeq" id="WP_336480280.1">
    <property type="nucleotide sequence ID" value="NZ_JBAWSV010000001.1"/>
</dbReference>
<keyword evidence="2" id="KW-1185">Reference proteome</keyword>
<evidence type="ECO:0000313" key="1">
    <source>
        <dbReference type="EMBL" id="MEI4827857.1"/>
    </source>
</evidence>
<gene>
    <name evidence="1" type="ORF">WAX78_00010</name>
</gene>
<protein>
    <submittedName>
        <fullName evidence="1">DUF3979 family protein</fullName>
    </submittedName>
</protein>
<dbReference type="EMBL" id="JBAWSV010000001">
    <property type="protein sequence ID" value="MEI4827857.1"/>
    <property type="molecule type" value="Genomic_DNA"/>
</dbReference>